<protein>
    <submittedName>
        <fullName evidence="2">Uncharacterized protein</fullName>
    </submittedName>
</protein>
<gene>
    <name evidence="2" type="ORF">C1H46_043679</name>
</gene>
<reference evidence="2 3" key="1">
    <citation type="journal article" date="2019" name="G3 (Bethesda)">
        <title>Sequencing of a Wild Apple (Malus baccata) Genome Unravels the Differences Between Cultivated and Wild Apple Species Regarding Disease Resistance and Cold Tolerance.</title>
        <authorList>
            <person name="Chen X."/>
        </authorList>
    </citation>
    <scope>NUCLEOTIDE SEQUENCE [LARGE SCALE GENOMIC DNA]</scope>
    <source>
        <strain evidence="3">cv. Shandingzi</strain>
        <tissue evidence="2">Leaves</tissue>
    </source>
</reference>
<evidence type="ECO:0000313" key="2">
    <source>
        <dbReference type="EMBL" id="TQD70783.1"/>
    </source>
</evidence>
<feature type="region of interest" description="Disordered" evidence="1">
    <location>
        <begin position="18"/>
        <end position="51"/>
    </location>
</feature>
<evidence type="ECO:0000256" key="1">
    <source>
        <dbReference type="SAM" id="MobiDB-lite"/>
    </source>
</evidence>
<comment type="caution">
    <text evidence="2">The sequence shown here is derived from an EMBL/GenBank/DDBJ whole genome shotgun (WGS) entry which is preliminary data.</text>
</comment>
<accession>A0A540K999</accession>
<proteinExistence type="predicted"/>
<organism evidence="2 3">
    <name type="scientific">Malus baccata</name>
    <name type="common">Siberian crab apple</name>
    <name type="synonym">Pyrus baccata</name>
    <dbReference type="NCBI Taxonomy" id="106549"/>
    <lineage>
        <taxon>Eukaryota</taxon>
        <taxon>Viridiplantae</taxon>
        <taxon>Streptophyta</taxon>
        <taxon>Embryophyta</taxon>
        <taxon>Tracheophyta</taxon>
        <taxon>Spermatophyta</taxon>
        <taxon>Magnoliopsida</taxon>
        <taxon>eudicotyledons</taxon>
        <taxon>Gunneridae</taxon>
        <taxon>Pentapetalae</taxon>
        <taxon>rosids</taxon>
        <taxon>fabids</taxon>
        <taxon>Rosales</taxon>
        <taxon>Rosaceae</taxon>
        <taxon>Amygdaloideae</taxon>
        <taxon>Maleae</taxon>
        <taxon>Malus</taxon>
    </lineage>
</organism>
<dbReference type="STRING" id="106549.A0A540K999"/>
<dbReference type="AlphaFoldDB" id="A0A540K999"/>
<keyword evidence="3" id="KW-1185">Reference proteome</keyword>
<sequence length="101" mass="11100">MFSLQSLQFVVVVPRLSPKESTKNSENDGLQTRSRSTPNESNGGSDRKDNREAIVGLLISDSVVKGHVMIQLYGIYSQFLDSKRSVATQSRDAKGKRATLA</sequence>
<evidence type="ECO:0000313" key="3">
    <source>
        <dbReference type="Proteomes" id="UP000315295"/>
    </source>
</evidence>
<dbReference type="Proteomes" id="UP000315295">
    <property type="component" value="Unassembled WGS sequence"/>
</dbReference>
<dbReference type="EMBL" id="VIEB01001683">
    <property type="protein sequence ID" value="TQD70783.1"/>
    <property type="molecule type" value="Genomic_DNA"/>
</dbReference>
<name>A0A540K999_MALBA</name>
<feature type="compositionally biased region" description="Polar residues" evidence="1">
    <location>
        <begin position="27"/>
        <end position="44"/>
    </location>
</feature>